<dbReference type="AlphaFoldDB" id="K1R4M8"/>
<organism evidence="1">
    <name type="scientific">Magallana gigas</name>
    <name type="common">Pacific oyster</name>
    <name type="synonym">Crassostrea gigas</name>
    <dbReference type="NCBI Taxonomy" id="29159"/>
    <lineage>
        <taxon>Eukaryota</taxon>
        <taxon>Metazoa</taxon>
        <taxon>Spiralia</taxon>
        <taxon>Lophotrochozoa</taxon>
        <taxon>Mollusca</taxon>
        <taxon>Bivalvia</taxon>
        <taxon>Autobranchia</taxon>
        <taxon>Pteriomorphia</taxon>
        <taxon>Ostreida</taxon>
        <taxon>Ostreoidea</taxon>
        <taxon>Ostreidae</taxon>
        <taxon>Magallana</taxon>
    </lineage>
</organism>
<dbReference type="InParanoid" id="K1R4M8"/>
<protein>
    <submittedName>
        <fullName evidence="1">Uncharacterized protein</fullName>
    </submittedName>
</protein>
<accession>K1R4M8</accession>
<sequence length="291" mass="31655">MAKGVTYILQDTNSGVSCCGSVESWTFYPKRSGSIYLQIWRPVTGSSYKLIGYNYVYVHCTYNPGQEMIPYTSNSGFTQNRFSWGATTLGTVKSVSSPTNINAQFAIKLKLVNDSSNLWFVNSGRTIHLLDNVGFGTSVYNIVVGQRTQDILTKTMNDPTGKFTWNSNTGAVSTSGTLVNGQTYTMTFTAKKTCLNTTISGGTLSVKVSNTPPRITSLPAMMTLSENQQSSITLHVLTVADDTDSSVTCSIDSVDPSSATSKFSLTSATAMSEFLFLPFSICRLNFIEDED</sequence>
<gene>
    <name evidence="1" type="ORF">CGI_10024856</name>
</gene>
<reference evidence="1" key="1">
    <citation type="journal article" date="2012" name="Nature">
        <title>The oyster genome reveals stress adaptation and complexity of shell formation.</title>
        <authorList>
            <person name="Zhang G."/>
            <person name="Fang X."/>
            <person name="Guo X."/>
            <person name="Li L."/>
            <person name="Luo R."/>
            <person name="Xu F."/>
            <person name="Yang P."/>
            <person name="Zhang L."/>
            <person name="Wang X."/>
            <person name="Qi H."/>
            <person name="Xiong Z."/>
            <person name="Que H."/>
            <person name="Xie Y."/>
            <person name="Holland P.W."/>
            <person name="Paps J."/>
            <person name="Zhu Y."/>
            <person name="Wu F."/>
            <person name="Chen Y."/>
            <person name="Wang J."/>
            <person name="Peng C."/>
            <person name="Meng J."/>
            <person name="Yang L."/>
            <person name="Liu J."/>
            <person name="Wen B."/>
            <person name="Zhang N."/>
            <person name="Huang Z."/>
            <person name="Zhu Q."/>
            <person name="Feng Y."/>
            <person name="Mount A."/>
            <person name="Hedgecock D."/>
            <person name="Xu Z."/>
            <person name="Liu Y."/>
            <person name="Domazet-Loso T."/>
            <person name="Du Y."/>
            <person name="Sun X."/>
            <person name="Zhang S."/>
            <person name="Liu B."/>
            <person name="Cheng P."/>
            <person name="Jiang X."/>
            <person name="Li J."/>
            <person name="Fan D."/>
            <person name="Wang W."/>
            <person name="Fu W."/>
            <person name="Wang T."/>
            <person name="Wang B."/>
            <person name="Zhang J."/>
            <person name="Peng Z."/>
            <person name="Li Y."/>
            <person name="Li N."/>
            <person name="Wang J."/>
            <person name="Chen M."/>
            <person name="He Y."/>
            <person name="Tan F."/>
            <person name="Song X."/>
            <person name="Zheng Q."/>
            <person name="Huang R."/>
            <person name="Yang H."/>
            <person name="Du X."/>
            <person name="Chen L."/>
            <person name="Yang M."/>
            <person name="Gaffney P.M."/>
            <person name="Wang S."/>
            <person name="Luo L."/>
            <person name="She Z."/>
            <person name="Ming Y."/>
            <person name="Huang W."/>
            <person name="Zhang S."/>
            <person name="Huang B."/>
            <person name="Zhang Y."/>
            <person name="Qu T."/>
            <person name="Ni P."/>
            <person name="Miao G."/>
            <person name="Wang J."/>
            <person name="Wang Q."/>
            <person name="Steinberg C.E."/>
            <person name="Wang H."/>
            <person name="Li N."/>
            <person name="Qian L."/>
            <person name="Zhang G."/>
            <person name="Li Y."/>
            <person name="Yang H."/>
            <person name="Liu X."/>
            <person name="Wang J."/>
            <person name="Yin Y."/>
            <person name="Wang J."/>
        </authorList>
    </citation>
    <scope>NUCLEOTIDE SEQUENCE [LARGE SCALE GENOMIC DNA]</scope>
    <source>
        <strain evidence="1">05x7-T-G4-1.051#20</strain>
    </source>
</reference>
<proteinExistence type="predicted"/>
<evidence type="ECO:0000313" key="1">
    <source>
        <dbReference type="EMBL" id="EKC36130.1"/>
    </source>
</evidence>
<dbReference type="HOGENOM" id="CLU_957284_0_0_1"/>
<name>K1R4M8_MAGGI</name>
<dbReference type="EMBL" id="JH816692">
    <property type="protein sequence ID" value="EKC36130.1"/>
    <property type="molecule type" value="Genomic_DNA"/>
</dbReference>